<keyword evidence="1" id="KW-0472">Membrane</keyword>
<evidence type="ECO:0000313" key="3">
    <source>
        <dbReference type="Proteomes" id="UP000222564"/>
    </source>
</evidence>
<proteinExistence type="predicted"/>
<comment type="caution">
    <text evidence="2">The sequence shown here is derived from an EMBL/GenBank/DDBJ whole genome shotgun (WGS) entry which is preliminary data.</text>
</comment>
<keyword evidence="3" id="KW-1185">Reference proteome</keyword>
<evidence type="ECO:0000313" key="2">
    <source>
        <dbReference type="EMBL" id="PHJ38115.1"/>
    </source>
</evidence>
<gene>
    <name evidence="2" type="ORF">P378_11430</name>
</gene>
<feature type="transmembrane region" description="Helical" evidence="1">
    <location>
        <begin position="6"/>
        <end position="27"/>
    </location>
</feature>
<dbReference type="AlphaFoldDB" id="A0A2C6MEP6"/>
<evidence type="ECO:0000256" key="1">
    <source>
        <dbReference type="SAM" id="Phobius"/>
    </source>
</evidence>
<sequence length="37" mass="3978">MGGTAYGGLFGSNISFILFLVLILLFFGRCFGYGIDP</sequence>
<keyword evidence="1" id="KW-0812">Transmembrane</keyword>
<dbReference type="Proteomes" id="UP000222564">
    <property type="component" value="Unassembled WGS sequence"/>
</dbReference>
<accession>A0A2C6MEP6</accession>
<keyword evidence="1" id="KW-1133">Transmembrane helix</keyword>
<protein>
    <submittedName>
        <fullName evidence="2">Uncharacterized protein</fullName>
    </submittedName>
</protein>
<reference evidence="2 3" key="1">
    <citation type="submission" date="2013-09" db="EMBL/GenBank/DDBJ databases">
        <title>Biodegradation of hydrocarbons in the deep terrestrial subsurface : characterization of a microbial consortium composed of two Desulfotomaculum species originating from a deep geological formation.</title>
        <authorList>
            <person name="Aullo T."/>
            <person name="Berlendis S."/>
            <person name="Lascourreges J.-F."/>
            <person name="Dessort D."/>
            <person name="Saint-Laurent S."/>
            <person name="Schraauwers B."/>
            <person name="Mas J."/>
            <person name="Magot M."/>
            <person name="Ranchou-Peyruse A."/>
        </authorList>
    </citation>
    <scope>NUCLEOTIDE SEQUENCE [LARGE SCALE GENOMIC DNA]</scope>
    <source>
        <strain evidence="2 3">Bs107</strain>
    </source>
</reference>
<name>A0A2C6MEP6_9FIRM</name>
<organism evidence="2 3">
    <name type="scientific">Desulforamulus profundi</name>
    <dbReference type="NCBI Taxonomy" id="1383067"/>
    <lineage>
        <taxon>Bacteria</taxon>
        <taxon>Bacillati</taxon>
        <taxon>Bacillota</taxon>
        <taxon>Clostridia</taxon>
        <taxon>Eubacteriales</taxon>
        <taxon>Peptococcaceae</taxon>
        <taxon>Desulforamulus</taxon>
    </lineage>
</organism>
<dbReference type="EMBL" id="AWQQ01000055">
    <property type="protein sequence ID" value="PHJ38115.1"/>
    <property type="molecule type" value="Genomic_DNA"/>
</dbReference>